<dbReference type="WBParaSite" id="ALUE_0000700401-mRNA-1">
    <property type="protein sequence ID" value="ALUE_0000700401-mRNA-1"/>
    <property type="gene ID" value="ALUE_0000700401"/>
</dbReference>
<reference evidence="2" key="1">
    <citation type="submission" date="2023-03" db="UniProtKB">
        <authorList>
            <consortium name="WormBaseParasite"/>
        </authorList>
    </citation>
    <scope>IDENTIFICATION</scope>
</reference>
<dbReference type="AlphaFoldDB" id="A0A9J2PCD9"/>
<evidence type="ECO:0000313" key="1">
    <source>
        <dbReference type="Proteomes" id="UP000036681"/>
    </source>
</evidence>
<accession>A0A9J2PCD9</accession>
<evidence type="ECO:0000313" key="2">
    <source>
        <dbReference type="WBParaSite" id="ALUE_0000700401-mRNA-1"/>
    </source>
</evidence>
<proteinExistence type="predicted"/>
<protein>
    <submittedName>
        <fullName evidence="2">Uncharacterized protein</fullName>
    </submittedName>
</protein>
<organism evidence="1 2">
    <name type="scientific">Ascaris lumbricoides</name>
    <name type="common">Giant roundworm</name>
    <dbReference type="NCBI Taxonomy" id="6252"/>
    <lineage>
        <taxon>Eukaryota</taxon>
        <taxon>Metazoa</taxon>
        <taxon>Ecdysozoa</taxon>
        <taxon>Nematoda</taxon>
        <taxon>Chromadorea</taxon>
        <taxon>Rhabditida</taxon>
        <taxon>Spirurina</taxon>
        <taxon>Ascaridomorpha</taxon>
        <taxon>Ascaridoidea</taxon>
        <taxon>Ascarididae</taxon>
        <taxon>Ascaris</taxon>
    </lineage>
</organism>
<keyword evidence="1" id="KW-1185">Reference proteome</keyword>
<sequence length="236" mass="26881">MSHKKTFRDDLFDVLSSVSRYANNIRKQRQRTADYIVALESALDNANMTIDDAMSALNGFISGVAGEFDTKLCEISKKRKETLRDFKNESWSLSAAIVKQKAEIDALAEQYMSLVDLIENMQKIFHDTKELTNSCLSFEEHLSSLELQVKSHRLTSAPLSDAILQQPSDFNRTIPMILSEISLMIHRLKGAQKVLELVQLDEHPKSSEITSLIEKAHKIEKLLQVLEYFLSYSKNV</sequence>
<dbReference type="Proteomes" id="UP000036681">
    <property type="component" value="Unplaced"/>
</dbReference>
<name>A0A9J2PCD9_ASCLU</name>